<dbReference type="EMBL" id="CP001998">
    <property type="protein sequence ID" value="ADE55011.1"/>
    <property type="molecule type" value="Genomic_DNA"/>
</dbReference>
<dbReference type="InterPro" id="IPR050833">
    <property type="entry name" value="Poly_Biosynth_Transport"/>
</dbReference>
<evidence type="ECO:0000256" key="3">
    <source>
        <dbReference type="ARBA" id="ARBA00022692"/>
    </source>
</evidence>
<dbReference type="RefSeq" id="WP_013043733.1">
    <property type="nucleotide sequence ID" value="NC_014008.1"/>
</dbReference>
<keyword evidence="5 6" id="KW-0472">Membrane</keyword>
<feature type="transmembrane region" description="Helical" evidence="6">
    <location>
        <begin position="381"/>
        <end position="400"/>
    </location>
</feature>
<feature type="transmembrane region" description="Helical" evidence="6">
    <location>
        <begin position="315"/>
        <end position="334"/>
    </location>
</feature>
<feature type="transmembrane region" description="Helical" evidence="6">
    <location>
        <begin position="133"/>
        <end position="155"/>
    </location>
</feature>
<evidence type="ECO:0000256" key="4">
    <source>
        <dbReference type="ARBA" id="ARBA00022989"/>
    </source>
</evidence>
<feature type="transmembrane region" description="Helical" evidence="6">
    <location>
        <begin position="21"/>
        <end position="41"/>
    </location>
</feature>
<evidence type="ECO:0008006" key="9">
    <source>
        <dbReference type="Google" id="ProtNLM"/>
    </source>
</evidence>
<dbReference type="PANTHER" id="PTHR30250:SF26">
    <property type="entry name" value="PSMA PROTEIN"/>
    <property type="match status" value="1"/>
</dbReference>
<dbReference type="PANTHER" id="PTHR30250">
    <property type="entry name" value="PST FAMILY PREDICTED COLANIC ACID TRANSPORTER"/>
    <property type="match status" value="1"/>
</dbReference>
<feature type="transmembrane region" description="Helical" evidence="6">
    <location>
        <begin position="346"/>
        <end position="369"/>
    </location>
</feature>
<feature type="transmembrane region" description="Helical" evidence="6">
    <location>
        <begin position="47"/>
        <end position="66"/>
    </location>
</feature>
<feature type="transmembrane region" description="Helical" evidence="6">
    <location>
        <begin position="97"/>
        <end position="121"/>
    </location>
</feature>
<evidence type="ECO:0000256" key="2">
    <source>
        <dbReference type="ARBA" id="ARBA00022475"/>
    </source>
</evidence>
<gene>
    <name evidence="7" type="ordered locus">Caka_1993</name>
</gene>
<evidence type="ECO:0000256" key="6">
    <source>
        <dbReference type="SAM" id="Phobius"/>
    </source>
</evidence>
<dbReference type="Proteomes" id="UP000000925">
    <property type="component" value="Chromosome"/>
</dbReference>
<dbReference type="AlphaFoldDB" id="D5EKV4"/>
<feature type="transmembrane region" description="Helical" evidence="6">
    <location>
        <begin position="406"/>
        <end position="424"/>
    </location>
</feature>
<accession>D5EKV4</accession>
<feature type="transmembrane region" description="Helical" evidence="6">
    <location>
        <begin position="192"/>
        <end position="212"/>
    </location>
</feature>
<reference evidence="7 8" key="1">
    <citation type="journal article" date="2010" name="Stand. Genomic Sci.">
        <title>Complete genome sequence of Coraliomargarita akajimensis type strain (04OKA010-24).</title>
        <authorList>
            <person name="Mavromatis K."/>
            <person name="Abt B."/>
            <person name="Brambilla E."/>
            <person name="Lapidus A."/>
            <person name="Copeland A."/>
            <person name="Deshpande S."/>
            <person name="Nolan M."/>
            <person name="Lucas S."/>
            <person name="Tice H."/>
            <person name="Cheng J.F."/>
            <person name="Han C."/>
            <person name="Detter J.C."/>
            <person name="Woyke T."/>
            <person name="Goodwin L."/>
            <person name="Pitluck S."/>
            <person name="Held B."/>
            <person name="Brettin T."/>
            <person name="Tapia R."/>
            <person name="Ivanova N."/>
            <person name="Mikhailova N."/>
            <person name="Pati A."/>
            <person name="Liolios K."/>
            <person name="Chen A."/>
            <person name="Palaniappan K."/>
            <person name="Land M."/>
            <person name="Hauser L."/>
            <person name="Chang Y.J."/>
            <person name="Jeffries C.D."/>
            <person name="Rohde M."/>
            <person name="Goker M."/>
            <person name="Bristow J."/>
            <person name="Eisen J.A."/>
            <person name="Markowitz V."/>
            <person name="Hugenholtz P."/>
            <person name="Klenk H.P."/>
            <person name="Kyrpides N.C."/>
        </authorList>
    </citation>
    <scope>NUCLEOTIDE SEQUENCE [LARGE SCALE GENOMIC DNA]</scope>
    <source>
        <strain evidence="8">DSM 45221 / IAM 15411 / JCM 23193 / KCTC 12865</strain>
    </source>
</reference>
<proteinExistence type="predicted"/>
<dbReference type="HOGENOM" id="CLU_629644_0_0_0"/>
<name>D5EKV4_CORAD</name>
<evidence type="ECO:0000313" key="8">
    <source>
        <dbReference type="Proteomes" id="UP000000925"/>
    </source>
</evidence>
<organism evidence="7 8">
    <name type="scientific">Coraliomargarita akajimensis (strain DSM 45221 / IAM 15411 / JCM 23193 / KCTC 12865 / 04OKA010-24)</name>
    <dbReference type="NCBI Taxonomy" id="583355"/>
    <lineage>
        <taxon>Bacteria</taxon>
        <taxon>Pseudomonadati</taxon>
        <taxon>Verrucomicrobiota</taxon>
        <taxon>Opitutia</taxon>
        <taxon>Puniceicoccales</taxon>
        <taxon>Coraliomargaritaceae</taxon>
        <taxon>Coraliomargarita</taxon>
    </lineage>
</organism>
<keyword evidence="2" id="KW-1003">Cell membrane</keyword>
<sequence>MLKRIADYSKSKRGNVVLGTSIQMLSVFVLFIKQIAMVPLYLATIDIATYGAWIAVQGVVGIFYVFNPGFSDFFRQAIASAHGGGDLGRVRESFSQLVLFQVIIVLLIAGIGLFLPVLMGMSLFLGERSVDGSIIVCYYILLAGVAGILFSQIYATLNMALMRAPQVALVALVSNVFSVLVTLILLPEIGVVAIAVGAVTFSLSIIIGNILIAERLRKEFGGLPVNVSDCRKFGGIKNLGYTLTGRIFKILLNSLDGVLVYRFFGEQAVVSYDIIRKILSFGSVIMDKVSNQLVAPIANRVSQGVETFRRTEFKLYLAGAVGPVIVGVGAVFLNKYVVALWVGSEFYISFTFNAVVSLFLAGMMSARWWLNLSFSKGDFRLFSFGYAFLFALVIAARVSGGGSDSLMLYCSLQLIAVCSFLAYYSNRIRKQFHTQ</sequence>
<evidence type="ECO:0000256" key="5">
    <source>
        <dbReference type="ARBA" id="ARBA00023136"/>
    </source>
</evidence>
<dbReference type="GO" id="GO:0005886">
    <property type="term" value="C:plasma membrane"/>
    <property type="evidence" value="ECO:0007669"/>
    <property type="project" value="UniProtKB-SubCell"/>
</dbReference>
<keyword evidence="3 6" id="KW-0812">Transmembrane</keyword>
<evidence type="ECO:0000256" key="1">
    <source>
        <dbReference type="ARBA" id="ARBA00004651"/>
    </source>
</evidence>
<dbReference type="KEGG" id="caa:Caka_1993"/>
<comment type="subcellular location">
    <subcellularLocation>
        <location evidence="1">Cell membrane</location>
        <topology evidence="1">Multi-pass membrane protein</topology>
    </subcellularLocation>
</comment>
<evidence type="ECO:0000313" key="7">
    <source>
        <dbReference type="EMBL" id="ADE55011.1"/>
    </source>
</evidence>
<dbReference type="OrthoDB" id="512217at2"/>
<keyword evidence="4 6" id="KW-1133">Transmembrane helix</keyword>
<feature type="transmembrane region" description="Helical" evidence="6">
    <location>
        <begin position="167"/>
        <end position="186"/>
    </location>
</feature>
<keyword evidence="8" id="KW-1185">Reference proteome</keyword>
<dbReference type="eggNOG" id="COG0534">
    <property type="taxonomic scope" value="Bacteria"/>
</dbReference>
<dbReference type="STRING" id="583355.Caka_1993"/>
<protein>
    <recommendedName>
        <fullName evidence="9">Polysaccharide biosynthesis protein</fullName>
    </recommendedName>
</protein>